<dbReference type="RefSeq" id="WP_139628689.1">
    <property type="nucleotide sequence ID" value="NZ_VDLX02000001.1"/>
</dbReference>
<sequence>MTYAVVGTQADRDMYRYKDPMPDNQRLRNPSYQRLLLLLLGFARTHAPCLDVGARKPVTGMTVVPSLRGRLGPHPLAALAAVLPRCWAPVGLEAVLGISESRRRETRPDHFLVHDPAAVAGEHILVVEDTWVQGGHAQSAAAALLLAGAADVTIVVLARRIRTDYQRSLMEASLRQILADREYSLDLCPVTGGRCM</sequence>
<organism evidence="1 2">
    <name type="scientific">Nonomuraea phyllanthi</name>
    <dbReference type="NCBI Taxonomy" id="2219224"/>
    <lineage>
        <taxon>Bacteria</taxon>
        <taxon>Bacillati</taxon>
        <taxon>Actinomycetota</taxon>
        <taxon>Actinomycetes</taxon>
        <taxon>Streptosporangiales</taxon>
        <taxon>Streptosporangiaceae</taxon>
        <taxon>Nonomuraea</taxon>
    </lineage>
</organism>
<dbReference type="Gene3D" id="3.40.50.2020">
    <property type="match status" value="1"/>
</dbReference>
<evidence type="ECO:0000313" key="2">
    <source>
        <dbReference type="Proteomes" id="UP000312512"/>
    </source>
</evidence>
<dbReference type="AlphaFoldDB" id="A0A5C4WWH9"/>
<gene>
    <name evidence="1" type="ORF">FH608_004985</name>
</gene>
<reference evidence="1 2" key="1">
    <citation type="submission" date="2019-10" db="EMBL/GenBank/DDBJ databases">
        <title>Nonomuraea sp. nov., isolated from Phyllanthus amarus.</title>
        <authorList>
            <person name="Klykleung N."/>
            <person name="Tanasupawat S."/>
        </authorList>
    </citation>
    <scope>NUCLEOTIDE SEQUENCE [LARGE SCALE GENOMIC DNA]</scope>
    <source>
        <strain evidence="1 2">PA1-10</strain>
    </source>
</reference>
<name>A0A5C4WWH9_9ACTN</name>
<dbReference type="EMBL" id="VDLX02000001">
    <property type="protein sequence ID" value="KAB8197871.1"/>
    <property type="molecule type" value="Genomic_DNA"/>
</dbReference>
<dbReference type="Proteomes" id="UP000312512">
    <property type="component" value="Unassembled WGS sequence"/>
</dbReference>
<dbReference type="OrthoDB" id="3403421at2"/>
<proteinExistence type="predicted"/>
<accession>A0A5C4WWH9</accession>
<dbReference type="InterPro" id="IPR029057">
    <property type="entry name" value="PRTase-like"/>
</dbReference>
<protein>
    <submittedName>
        <fullName evidence="1">Uncharacterized protein</fullName>
    </submittedName>
</protein>
<comment type="caution">
    <text evidence="1">The sequence shown here is derived from an EMBL/GenBank/DDBJ whole genome shotgun (WGS) entry which is preliminary data.</text>
</comment>
<dbReference type="SUPFAM" id="SSF53271">
    <property type="entry name" value="PRTase-like"/>
    <property type="match status" value="1"/>
</dbReference>
<evidence type="ECO:0000313" key="1">
    <source>
        <dbReference type="EMBL" id="KAB8197871.1"/>
    </source>
</evidence>
<keyword evidence="2" id="KW-1185">Reference proteome</keyword>